<organism evidence="1 2">
    <name type="scientific">Cyanophage S-TIM5</name>
    <dbReference type="NCBI Taxonomy" id="1137745"/>
    <lineage>
        <taxon>Viruses</taxon>
        <taxon>Duplodnaviria</taxon>
        <taxon>Heunggongvirae</taxon>
        <taxon>Uroviricota</taxon>
        <taxon>Caudoviricetes</taxon>
        <taxon>Aurunvirus</taxon>
        <taxon>Aurunvirus STIM5</taxon>
    </lineage>
</organism>
<name>H6WFS5_9CAUD</name>
<protein>
    <submittedName>
        <fullName evidence="1">Uncharacterized protein</fullName>
    </submittedName>
</protein>
<dbReference type="Proteomes" id="UP000007178">
    <property type="component" value="Segment"/>
</dbReference>
<sequence length="48" mass="5826">MSLNKRIGPLSARELKEQKKLFISLKERIRQLRMAEYIDDDEEPEIFF</sequence>
<dbReference type="EMBL" id="JQ245707">
    <property type="protein sequence ID" value="AEZ65650.1"/>
    <property type="molecule type" value="Genomic_DNA"/>
</dbReference>
<accession>H6WFS5</accession>
<evidence type="ECO:0000313" key="2">
    <source>
        <dbReference type="Proteomes" id="UP000007178"/>
    </source>
</evidence>
<reference evidence="1 2" key="1">
    <citation type="journal article" date="2012" name="Proc. Natl. Acad. Sci. U.S.A.">
        <title>A novel lineage of myoviruses infecting cyanobacteria is widespread in the oceans.</title>
        <authorList>
            <person name="Sabehi G."/>
            <person name="Shaulov L."/>
            <person name="Silver D.H."/>
            <person name="Yanai I."/>
            <person name="Harel A."/>
            <person name="Lindell D."/>
        </authorList>
    </citation>
    <scope>NUCLEOTIDE SEQUENCE [LARGE SCALE GENOMIC DNA]</scope>
</reference>
<dbReference type="GeneID" id="14013821"/>
<evidence type="ECO:0000313" key="1">
    <source>
        <dbReference type="EMBL" id="AEZ65650.1"/>
    </source>
</evidence>
<dbReference type="RefSeq" id="YP_007006063.1">
    <property type="nucleotide sequence ID" value="NC_019516.2"/>
</dbReference>
<dbReference type="KEGG" id="vg:14013821"/>
<keyword evidence="2" id="KW-1185">Reference proteome</keyword>
<proteinExistence type="predicted"/>